<dbReference type="AlphaFoldDB" id="A0A4R5F5A6"/>
<evidence type="ECO:0000259" key="3">
    <source>
        <dbReference type="Pfam" id="PF07992"/>
    </source>
</evidence>
<accession>A0A4R5F5A6</accession>
<dbReference type="GO" id="GO:0016491">
    <property type="term" value="F:oxidoreductase activity"/>
    <property type="evidence" value="ECO:0007669"/>
    <property type="project" value="UniProtKB-KW"/>
</dbReference>
<dbReference type="Pfam" id="PF07992">
    <property type="entry name" value="Pyr_redox_2"/>
    <property type="match status" value="1"/>
</dbReference>
<dbReference type="SUPFAM" id="SSF51905">
    <property type="entry name" value="FAD/NAD(P)-binding domain"/>
    <property type="match status" value="2"/>
</dbReference>
<evidence type="ECO:0000313" key="4">
    <source>
        <dbReference type="EMBL" id="TDE42945.1"/>
    </source>
</evidence>
<feature type="domain" description="FAD/NAD(P)-binding" evidence="3">
    <location>
        <begin position="9"/>
        <end position="281"/>
    </location>
</feature>
<proteinExistence type="predicted"/>
<dbReference type="RefSeq" id="WP_131916762.1">
    <property type="nucleotide sequence ID" value="NZ_SMLG01000009.1"/>
</dbReference>
<dbReference type="PANTHER" id="PTHR48105">
    <property type="entry name" value="THIOREDOXIN REDUCTASE 1-RELATED-RELATED"/>
    <property type="match status" value="1"/>
</dbReference>
<keyword evidence="1" id="KW-0285">Flavoprotein</keyword>
<evidence type="ECO:0000313" key="5">
    <source>
        <dbReference type="Proteomes" id="UP000294814"/>
    </source>
</evidence>
<dbReference type="PRINTS" id="PR00368">
    <property type="entry name" value="FADPNR"/>
</dbReference>
<dbReference type="Proteomes" id="UP000294814">
    <property type="component" value="Unassembled WGS sequence"/>
</dbReference>
<comment type="caution">
    <text evidence="4">The sequence shown here is derived from an EMBL/GenBank/DDBJ whole genome shotgun (WGS) entry which is preliminary data.</text>
</comment>
<evidence type="ECO:0000256" key="1">
    <source>
        <dbReference type="ARBA" id="ARBA00022630"/>
    </source>
</evidence>
<gene>
    <name evidence="4" type="ORF">E0I26_12295</name>
</gene>
<dbReference type="EMBL" id="SMLG01000009">
    <property type="protein sequence ID" value="TDE42945.1"/>
    <property type="molecule type" value="Genomic_DNA"/>
</dbReference>
<evidence type="ECO:0000256" key="2">
    <source>
        <dbReference type="ARBA" id="ARBA00023002"/>
    </source>
</evidence>
<sequence>MEKTVEKIKCLIIGSGKEAYLSVIYAAIAKMNPVFYPFKDETCLVNNIQESDFLNYNKGILESQIIIQLQNEAKRFDAQIRDGLVTKVNFSDDVRKVWINNNIELHCDTVIISTALSPKYLELPSEQYYLKKGIGVSTCVVCHGFFYRNQEVVIMGTGDSACEEALYLSLLCKKVTLLVKSIRIRASKNLIRRIRKAENITLLKYHEILEVLGDGEVVTGVKARNKITMKIFDIPATGFFLSMGHEPNTTIFKEYLALDKNGYIVTISSSSKTNINGVFVARGTIDHVCCKSITPKNTGSIAVIDAERYLAKKG</sequence>
<name>A0A4R5F5A6_9FLAO</name>
<dbReference type="PRINTS" id="PR00469">
    <property type="entry name" value="PNDRDTASEII"/>
</dbReference>
<dbReference type="Gene3D" id="3.50.50.60">
    <property type="entry name" value="FAD/NAD(P)-binding domain"/>
    <property type="match status" value="2"/>
</dbReference>
<dbReference type="OrthoDB" id="9806179at2"/>
<protein>
    <submittedName>
        <fullName evidence="4">Thioredoxin-disulfide reductase</fullName>
    </submittedName>
</protein>
<keyword evidence="2" id="KW-0560">Oxidoreductase</keyword>
<organism evidence="4 5">
    <name type="scientific">Flavobacterium rhamnosiphilum</name>
    <dbReference type="NCBI Taxonomy" id="2541724"/>
    <lineage>
        <taxon>Bacteria</taxon>
        <taxon>Pseudomonadati</taxon>
        <taxon>Bacteroidota</taxon>
        <taxon>Flavobacteriia</taxon>
        <taxon>Flavobacteriales</taxon>
        <taxon>Flavobacteriaceae</taxon>
        <taxon>Flavobacterium</taxon>
    </lineage>
</organism>
<keyword evidence="5" id="KW-1185">Reference proteome</keyword>
<dbReference type="InterPro" id="IPR023753">
    <property type="entry name" value="FAD/NAD-binding_dom"/>
</dbReference>
<dbReference type="InterPro" id="IPR036188">
    <property type="entry name" value="FAD/NAD-bd_sf"/>
</dbReference>
<reference evidence="4 5" key="1">
    <citation type="submission" date="2019-03" db="EMBL/GenBank/DDBJ databases">
        <title>Novel species of Flavobacterium.</title>
        <authorList>
            <person name="Liu Q."/>
            <person name="Xin Y.-H."/>
        </authorList>
    </citation>
    <scope>NUCLEOTIDE SEQUENCE [LARGE SCALE GENOMIC DNA]</scope>
    <source>
        <strain evidence="4 5">LB3P52</strain>
    </source>
</reference>
<dbReference type="InterPro" id="IPR050097">
    <property type="entry name" value="Ferredoxin-NADP_redctase_2"/>
</dbReference>